<organism evidence="2 3">
    <name type="scientific">Pseudobutyrivibrio ruminis</name>
    <dbReference type="NCBI Taxonomy" id="46206"/>
    <lineage>
        <taxon>Bacteria</taxon>
        <taxon>Bacillati</taxon>
        <taxon>Bacillota</taxon>
        <taxon>Clostridia</taxon>
        <taxon>Lachnospirales</taxon>
        <taxon>Lachnospiraceae</taxon>
        <taxon>Pseudobutyrivibrio</taxon>
    </lineage>
</organism>
<accession>A0A1H7EYM0</accession>
<dbReference type="InterPro" id="IPR016181">
    <property type="entry name" value="Acyl_CoA_acyltransferase"/>
</dbReference>
<evidence type="ECO:0000313" key="2">
    <source>
        <dbReference type="EMBL" id="SEK18878.1"/>
    </source>
</evidence>
<dbReference type="PANTHER" id="PTHR43792:SF1">
    <property type="entry name" value="N-ACETYLTRANSFERASE DOMAIN-CONTAINING PROTEIN"/>
    <property type="match status" value="1"/>
</dbReference>
<sequence length="252" mass="29508">MTQERFLKRKIIINDLTDLQPDYEPGTLVLTDSQAVVDECTSKHIPVAAYEDEGAQPIHCSQVLIDVDEIEDDDFENIYRRCAGIPWDIAYTNRCFIREFGMDDLDDLFELYSEPHMTDYMEPLFEYEEEKQYQENYIEYIYKLYGFGMWLIFDRFTGKLIGRAGLEVRETCDRENQAEMGFAIASSRWKQGLAYEVCSKIMELARDEYGLTSLIARCDPENLASRHLLEKLGFVIVGYETDGDCRYFREIL</sequence>
<dbReference type="SUPFAM" id="SSF55729">
    <property type="entry name" value="Acyl-CoA N-acyltransferases (Nat)"/>
    <property type="match status" value="1"/>
</dbReference>
<dbReference type="Gene3D" id="3.40.630.30">
    <property type="match status" value="1"/>
</dbReference>
<proteinExistence type="predicted"/>
<dbReference type="Proteomes" id="UP000182321">
    <property type="component" value="Unassembled WGS sequence"/>
</dbReference>
<keyword evidence="3" id="KW-1185">Reference proteome</keyword>
<dbReference type="PROSITE" id="PS51186">
    <property type="entry name" value="GNAT"/>
    <property type="match status" value="1"/>
</dbReference>
<dbReference type="InterPro" id="IPR051531">
    <property type="entry name" value="N-acetyltransferase"/>
</dbReference>
<dbReference type="RefSeq" id="WP_074788721.1">
    <property type="nucleotide sequence ID" value="NZ_FNZX01000003.1"/>
</dbReference>
<evidence type="ECO:0000313" key="3">
    <source>
        <dbReference type="Proteomes" id="UP000182321"/>
    </source>
</evidence>
<dbReference type="GO" id="GO:0016747">
    <property type="term" value="F:acyltransferase activity, transferring groups other than amino-acyl groups"/>
    <property type="evidence" value="ECO:0007669"/>
    <property type="project" value="InterPro"/>
</dbReference>
<gene>
    <name evidence="2" type="ORF">SAMN02910377_00206</name>
</gene>
<dbReference type="PANTHER" id="PTHR43792">
    <property type="entry name" value="GNAT FAMILY, PUTATIVE (AFU_ORTHOLOGUE AFUA_3G00765)-RELATED-RELATED"/>
    <property type="match status" value="1"/>
</dbReference>
<feature type="domain" description="N-acetyltransferase" evidence="1">
    <location>
        <begin position="95"/>
        <end position="252"/>
    </location>
</feature>
<dbReference type="Pfam" id="PF13302">
    <property type="entry name" value="Acetyltransf_3"/>
    <property type="match status" value="1"/>
</dbReference>
<reference evidence="3" key="1">
    <citation type="submission" date="2016-10" db="EMBL/GenBank/DDBJ databases">
        <authorList>
            <person name="Varghese N."/>
        </authorList>
    </citation>
    <scope>NUCLEOTIDE SEQUENCE [LARGE SCALE GENOMIC DNA]</scope>
    <source>
        <strain evidence="3">ACV-9</strain>
    </source>
</reference>
<protein>
    <submittedName>
        <fullName evidence="2">Protein N-acetyltransferase, RimJ/RimL family</fullName>
    </submittedName>
</protein>
<evidence type="ECO:0000259" key="1">
    <source>
        <dbReference type="PROSITE" id="PS51186"/>
    </source>
</evidence>
<dbReference type="EMBL" id="FNZX01000003">
    <property type="protein sequence ID" value="SEK18878.1"/>
    <property type="molecule type" value="Genomic_DNA"/>
</dbReference>
<keyword evidence="2" id="KW-0808">Transferase</keyword>
<name>A0A1H7EYM0_9FIRM</name>
<dbReference type="AlphaFoldDB" id="A0A1H7EYM0"/>
<dbReference type="InterPro" id="IPR000182">
    <property type="entry name" value="GNAT_dom"/>
</dbReference>